<dbReference type="InParanoid" id="M4BZK5"/>
<keyword evidence="1" id="KW-0812">Transmembrane</keyword>
<dbReference type="VEuPathDB" id="FungiDB:HpaG812028"/>
<keyword evidence="3" id="KW-1185">Reference proteome</keyword>
<dbReference type="EMBL" id="JH598062">
    <property type="status" value="NOT_ANNOTATED_CDS"/>
    <property type="molecule type" value="Genomic_DNA"/>
</dbReference>
<evidence type="ECO:0000313" key="2">
    <source>
        <dbReference type="EnsemblProtists" id="HpaP812028"/>
    </source>
</evidence>
<reference evidence="2" key="2">
    <citation type="submission" date="2015-06" db="UniProtKB">
        <authorList>
            <consortium name="EnsemblProtists"/>
        </authorList>
    </citation>
    <scope>IDENTIFICATION</scope>
    <source>
        <strain evidence="2">Emoy2</strain>
    </source>
</reference>
<feature type="transmembrane region" description="Helical" evidence="1">
    <location>
        <begin position="21"/>
        <end position="41"/>
    </location>
</feature>
<organism evidence="2 3">
    <name type="scientific">Hyaloperonospora arabidopsidis (strain Emoy2)</name>
    <name type="common">Downy mildew agent</name>
    <name type="synonym">Peronospora arabidopsidis</name>
    <dbReference type="NCBI Taxonomy" id="559515"/>
    <lineage>
        <taxon>Eukaryota</taxon>
        <taxon>Sar</taxon>
        <taxon>Stramenopiles</taxon>
        <taxon>Oomycota</taxon>
        <taxon>Peronosporomycetes</taxon>
        <taxon>Peronosporales</taxon>
        <taxon>Peronosporaceae</taxon>
        <taxon>Hyaloperonospora</taxon>
    </lineage>
</organism>
<proteinExistence type="predicted"/>
<dbReference type="HOGENOM" id="CLU_2351126_0_0_1"/>
<keyword evidence="1" id="KW-1133">Transmembrane helix</keyword>
<sequence>MASNTSDMGDEKRRSGMPHPRIFLCYISVILFAVVFCPMTPPETARSYDIPLLQYGQTLYYEATALDLVERITFTNTMSGALSLVTVYFQDHNSRGV</sequence>
<keyword evidence="1" id="KW-0472">Membrane</keyword>
<dbReference type="EnsemblProtists" id="HpaT812028">
    <property type="protein sequence ID" value="HpaP812028"/>
    <property type="gene ID" value="HpaG812028"/>
</dbReference>
<evidence type="ECO:0000256" key="1">
    <source>
        <dbReference type="SAM" id="Phobius"/>
    </source>
</evidence>
<dbReference type="Proteomes" id="UP000011713">
    <property type="component" value="Unassembled WGS sequence"/>
</dbReference>
<name>M4BZK5_HYAAE</name>
<dbReference type="AlphaFoldDB" id="M4BZK5"/>
<evidence type="ECO:0000313" key="3">
    <source>
        <dbReference type="Proteomes" id="UP000011713"/>
    </source>
</evidence>
<reference evidence="3" key="1">
    <citation type="journal article" date="2010" name="Science">
        <title>Signatures of adaptation to obligate biotrophy in the Hyaloperonospora arabidopsidis genome.</title>
        <authorList>
            <person name="Baxter L."/>
            <person name="Tripathy S."/>
            <person name="Ishaque N."/>
            <person name="Boot N."/>
            <person name="Cabral A."/>
            <person name="Kemen E."/>
            <person name="Thines M."/>
            <person name="Ah-Fong A."/>
            <person name="Anderson R."/>
            <person name="Badejoko W."/>
            <person name="Bittner-Eddy P."/>
            <person name="Boore J.L."/>
            <person name="Chibucos M.C."/>
            <person name="Coates M."/>
            <person name="Dehal P."/>
            <person name="Delehaunty K."/>
            <person name="Dong S."/>
            <person name="Downton P."/>
            <person name="Dumas B."/>
            <person name="Fabro G."/>
            <person name="Fronick C."/>
            <person name="Fuerstenberg S.I."/>
            <person name="Fulton L."/>
            <person name="Gaulin E."/>
            <person name="Govers F."/>
            <person name="Hughes L."/>
            <person name="Humphray S."/>
            <person name="Jiang R.H."/>
            <person name="Judelson H."/>
            <person name="Kamoun S."/>
            <person name="Kyung K."/>
            <person name="Meijer H."/>
            <person name="Minx P."/>
            <person name="Morris P."/>
            <person name="Nelson J."/>
            <person name="Phuntumart V."/>
            <person name="Qutob D."/>
            <person name="Rehmany A."/>
            <person name="Rougon-Cardoso A."/>
            <person name="Ryden P."/>
            <person name="Torto-Alalibo T."/>
            <person name="Studholme D."/>
            <person name="Wang Y."/>
            <person name="Win J."/>
            <person name="Wood J."/>
            <person name="Clifton S.W."/>
            <person name="Rogers J."/>
            <person name="Van den Ackerveken G."/>
            <person name="Jones J.D."/>
            <person name="McDowell J.M."/>
            <person name="Beynon J."/>
            <person name="Tyler B.M."/>
        </authorList>
    </citation>
    <scope>NUCLEOTIDE SEQUENCE [LARGE SCALE GENOMIC DNA]</scope>
    <source>
        <strain evidence="3">Emoy2</strain>
    </source>
</reference>
<accession>M4BZK5</accession>
<protein>
    <submittedName>
        <fullName evidence="2">Uncharacterized protein</fullName>
    </submittedName>
</protein>